<evidence type="ECO:0000256" key="11">
    <source>
        <dbReference type="ARBA" id="ARBA00023163"/>
    </source>
</evidence>
<evidence type="ECO:0000256" key="3">
    <source>
        <dbReference type="ARBA" id="ARBA00022679"/>
    </source>
</evidence>
<dbReference type="Gene3D" id="3.40.1360.10">
    <property type="match status" value="1"/>
</dbReference>
<evidence type="ECO:0000256" key="7">
    <source>
        <dbReference type="ARBA" id="ARBA00022771"/>
    </source>
</evidence>
<comment type="function">
    <text evidence="12 13">RNA polymerase that catalyzes the synthesis of short RNA molecules used as primers for DNA polymerase during DNA replication.</text>
</comment>
<evidence type="ECO:0000256" key="12">
    <source>
        <dbReference type="HAMAP-Rule" id="MF_00974"/>
    </source>
</evidence>
<gene>
    <name evidence="12 15" type="primary">dnaG</name>
    <name evidence="15" type="ORF">MMH89_02700</name>
</gene>
<comment type="catalytic activity">
    <reaction evidence="12">
        <text>ssDNA + n NTP = ssDNA/pppN(pN)n-1 hybrid + (n-1) diphosphate.</text>
        <dbReference type="EC" id="2.7.7.101"/>
    </reaction>
</comment>
<dbReference type="InterPro" id="IPR013264">
    <property type="entry name" value="DNAG_N"/>
</dbReference>
<keyword evidence="11 12" id="KW-0804">Transcription</keyword>
<keyword evidence="5 12" id="KW-0235">DNA replication</keyword>
<keyword evidence="7 12" id="KW-0863">Zinc-finger</keyword>
<keyword evidence="3 12" id="KW-0808">Transferase</keyword>
<dbReference type="InterPro" id="IPR034151">
    <property type="entry name" value="TOPRIM_DnaG_bac"/>
</dbReference>
<dbReference type="SUPFAM" id="SSF56731">
    <property type="entry name" value="DNA primase core"/>
    <property type="match status" value="1"/>
</dbReference>
<evidence type="ECO:0000256" key="6">
    <source>
        <dbReference type="ARBA" id="ARBA00022723"/>
    </source>
</evidence>
<keyword evidence="2 12" id="KW-0639">Primosome</keyword>
<dbReference type="RefSeq" id="WP_258567918.1">
    <property type="nucleotide sequence ID" value="NZ_CP092900.1"/>
</dbReference>
<evidence type="ECO:0000256" key="10">
    <source>
        <dbReference type="ARBA" id="ARBA00023125"/>
    </source>
</evidence>
<evidence type="ECO:0000259" key="14">
    <source>
        <dbReference type="PROSITE" id="PS50880"/>
    </source>
</evidence>
<dbReference type="InterPro" id="IPR037068">
    <property type="entry name" value="DNA_primase_core_N_sf"/>
</dbReference>
<evidence type="ECO:0000313" key="15">
    <source>
        <dbReference type="EMBL" id="UTC24134.1"/>
    </source>
</evidence>
<dbReference type="InterPro" id="IPR006171">
    <property type="entry name" value="TOPRIM_dom"/>
</dbReference>
<evidence type="ECO:0000256" key="8">
    <source>
        <dbReference type="ARBA" id="ARBA00022833"/>
    </source>
</evidence>
<feature type="zinc finger region" description="CHC2-type" evidence="12">
    <location>
        <begin position="40"/>
        <end position="64"/>
    </location>
</feature>
<dbReference type="SUPFAM" id="SSF57783">
    <property type="entry name" value="Zinc beta-ribbon"/>
    <property type="match status" value="1"/>
</dbReference>
<dbReference type="HAMAP" id="MF_00974">
    <property type="entry name" value="DNA_primase_DnaG"/>
    <property type="match status" value="1"/>
</dbReference>
<dbReference type="InterPro" id="IPR036977">
    <property type="entry name" value="DNA_primase_Znf_CHC2"/>
</dbReference>
<dbReference type="PROSITE" id="PS50880">
    <property type="entry name" value="TOPRIM"/>
    <property type="match status" value="1"/>
</dbReference>
<dbReference type="NCBIfam" id="TIGR01391">
    <property type="entry name" value="dnaG"/>
    <property type="match status" value="1"/>
</dbReference>
<reference evidence="15 16" key="1">
    <citation type="journal article" date="2022" name="Nat. Microbiol.">
        <title>The microbiome of a bacterivorous marine choanoflagellate contains a resource-demanding obligate bacterial associate.</title>
        <authorList>
            <person name="Needham D.M."/>
            <person name="Poirier C."/>
            <person name="Bachy C."/>
            <person name="George E.E."/>
            <person name="Wilken S."/>
            <person name="Yung C.C.M."/>
            <person name="Limardo A.J."/>
            <person name="Morando M."/>
            <person name="Sudek L."/>
            <person name="Malmstrom R.R."/>
            <person name="Keeling P.J."/>
            <person name="Santoro A.E."/>
            <person name="Worden A.Z."/>
        </authorList>
    </citation>
    <scope>NUCLEOTIDE SEQUENCE [LARGE SCALE GENOMIC DNA]</scope>
    <source>
        <strain evidence="15 16">Comchoano-1</strain>
    </source>
</reference>
<dbReference type="CDD" id="cd03364">
    <property type="entry name" value="TOPRIM_DnaG_primases"/>
    <property type="match status" value="1"/>
</dbReference>
<dbReference type="SMART" id="SM00400">
    <property type="entry name" value="ZnF_CHCC"/>
    <property type="match status" value="1"/>
</dbReference>
<comment type="similarity">
    <text evidence="12 13">Belongs to the DnaG primase family.</text>
</comment>
<dbReference type="InterPro" id="IPR002694">
    <property type="entry name" value="Znf_CHC2"/>
</dbReference>
<keyword evidence="10 12" id="KW-0238">DNA-binding</keyword>
<sequence>MSNEPGGSLIQAVIDASDIISEVSKHVQLKPKNNEYTACCPFHQEDTPSFYVNPSKRLFYCFGCQAGGNVINFRAMISGLQFKDALGALAHELNITHTQNNKNKAQETLKTASKLYQSQLKSTPEAIRYLSDRGISQTSIEQFELGFTPDEWRTITNHSFIKKQDALDSGLIIQKESNTYDRFRNRITFPIRDHRGSLCGLGGRVINDDKPKYLNSPETELYHKGKILYGLNQAIRKNAKRIIVVEGYLDVITLHQAGFEGGVAALGTAFTTEHFDLICPYATDLIFCFDGDRAGHSAARKAFDVLLPKLRDQVACFFVFLNDGEDPDSIISQQGPEAFQDRLTQAMGFSDYLKKIATDDLNANNIEHQAQIIKNSAHLLKQMPDSIYSRLIKKDLQIKIPTNNTPKVPTHNDSTHKHIKRLIELICSNKKTLKDNQAALEKITHYLPPIIQNTIQTLNKHPETSLAEIYAMHNIQYLPSKCVTDSDSTAATTELSDLLSHFCNNYLSEQIKQLSHQAQHNSLTPTDQQKLLSLLQEKKHLKKIKIILALNANS</sequence>
<dbReference type="Proteomes" id="UP001055955">
    <property type="component" value="Chromosome"/>
</dbReference>
<keyword evidence="4 12" id="KW-0548">Nucleotidyltransferase</keyword>
<dbReference type="InterPro" id="IPR006295">
    <property type="entry name" value="DNA_primase_DnaG"/>
</dbReference>
<dbReference type="Pfam" id="PF13662">
    <property type="entry name" value="Toprim_4"/>
    <property type="match status" value="1"/>
</dbReference>
<keyword evidence="1 12" id="KW-0240">DNA-directed RNA polymerase</keyword>
<dbReference type="PIRSF" id="PIRSF002811">
    <property type="entry name" value="DnaG"/>
    <property type="match status" value="1"/>
</dbReference>
<evidence type="ECO:0000256" key="2">
    <source>
        <dbReference type="ARBA" id="ARBA00022515"/>
    </source>
</evidence>
<dbReference type="Gene3D" id="3.90.980.10">
    <property type="entry name" value="DNA primase, catalytic core, N-terminal domain"/>
    <property type="match status" value="1"/>
</dbReference>
<comment type="cofactor">
    <cofactor evidence="12 13">
        <name>Zn(2+)</name>
        <dbReference type="ChEBI" id="CHEBI:29105"/>
    </cofactor>
    <text evidence="12 13">Binds 1 zinc ion per monomer.</text>
</comment>
<dbReference type="PANTHER" id="PTHR30313">
    <property type="entry name" value="DNA PRIMASE"/>
    <property type="match status" value="1"/>
</dbReference>
<evidence type="ECO:0000256" key="1">
    <source>
        <dbReference type="ARBA" id="ARBA00022478"/>
    </source>
</evidence>
<keyword evidence="6 12" id="KW-0479">Metal-binding</keyword>
<feature type="domain" description="Toprim" evidence="14">
    <location>
        <begin position="240"/>
        <end position="322"/>
    </location>
</feature>
<proteinExistence type="inferred from homology"/>
<accession>A0ABY5DI95</accession>
<dbReference type="SMART" id="SM00493">
    <property type="entry name" value="TOPRIM"/>
    <property type="match status" value="1"/>
</dbReference>
<dbReference type="Pfam" id="PF08275">
    <property type="entry name" value="DNAG_N"/>
    <property type="match status" value="1"/>
</dbReference>
<dbReference type="InterPro" id="IPR050219">
    <property type="entry name" value="DnaG_primase"/>
</dbReference>
<keyword evidence="16" id="KW-1185">Reference proteome</keyword>
<comment type="subunit">
    <text evidence="12">Monomer. Interacts with DnaB.</text>
</comment>
<keyword evidence="8 12" id="KW-0862">Zinc</keyword>
<organism evidence="15 16">
    <name type="scientific">Candidatus Comchoanobacter bicostacola</name>
    <dbReference type="NCBI Taxonomy" id="2919598"/>
    <lineage>
        <taxon>Bacteria</taxon>
        <taxon>Pseudomonadati</taxon>
        <taxon>Pseudomonadota</taxon>
        <taxon>Gammaproteobacteria</taxon>
        <taxon>Candidatus Comchoanobacterales</taxon>
        <taxon>Candidatus Comchoanobacteraceae</taxon>
        <taxon>Candidatus Comchoanobacter</taxon>
    </lineage>
</organism>
<evidence type="ECO:0000256" key="4">
    <source>
        <dbReference type="ARBA" id="ARBA00022695"/>
    </source>
</evidence>
<dbReference type="Gene3D" id="1.20.50.20">
    <property type="entry name" value="DnaG, RNA polymerase domain, helical bundle"/>
    <property type="match status" value="1"/>
</dbReference>
<dbReference type="Gene3D" id="3.90.580.10">
    <property type="entry name" value="Zinc finger, CHC2-type domain"/>
    <property type="match status" value="1"/>
</dbReference>
<protein>
    <recommendedName>
        <fullName evidence="12 13">DNA primase</fullName>
        <ecNumber evidence="12">2.7.7.101</ecNumber>
    </recommendedName>
</protein>
<evidence type="ECO:0000256" key="9">
    <source>
        <dbReference type="ARBA" id="ARBA00022842"/>
    </source>
</evidence>
<dbReference type="EC" id="2.7.7.101" evidence="12"/>
<keyword evidence="9" id="KW-0460">Magnesium</keyword>
<dbReference type="EMBL" id="CP092900">
    <property type="protein sequence ID" value="UTC24134.1"/>
    <property type="molecule type" value="Genomic_DNA"/>
</dbReference>
<name>A0ABY5DI95_9GAMM</name>
<dbReference type="Pfam" id="PF01807">
    <property type="entry name" value="Zn_ribbon_DnaG"/>
    <property type="match status" value="1"/>
</dbReference>
<dbReference type="PANTHER" id="PTHR30313:SF2">
    <property type="entry name" value="DNA PRIMASE"/>
    <property type="match status" value="1"/>
</dbReference>
<evidence type="ECO:0000256" key="5">
    <source>
        <dbReference type="ARBA" id="ARBA00022705"/>
    </source>
</evidence>
<dbReference type="InterPro" id="IPR030846">
    <property type="entry name" value="DnaG_bac"/>
</dbReference>
<comment type="domain">
    <text evidence="12">Contains an N-terminal zinc-binding domain, a central core domain that contains the primase activity, and a C-terminal DnaB-binding domain.</text>
</comment>
<evidence type="ECO:0000256" key="13">
    <source>
        <dbReference type="PIRNR" id="PIRNR002811"/>
    </source>
</evidence>
<evidence type="ECO:0000313" key="16">
    <source>
        <dbReference type="Proteomes" id="UP001055955"/>
    </source>
</evidence>